<dbReference type="InterPro" id="IPR050627">
    <property type="entry name" value="Nitroreductase/BluB"/>
</dbReference>
<feature type="domain" description="Nitroreductase" evidence="2">
    <location>
        <begin position="120"/>
        <end position="308"/>
    </location>
</feature>
<dbReference type="PANTHER" id="PTHR23026:SF123">
    <property type="entry name" value="NAD(P)H NITROREDUCTASE RV3131-RELATED"/>
    <property type="match status" value="1"/>
</dbReference>
<reference evidence="4" key="1">
    <citation type="journal article" date="2019" name="Int. J. Syst. Evol. Microbiol.">
        <title>The Global Catalogue of Microorganisms (GCM) 10K type strain sequencing project: providing services to taxonomists for standard genome sequencing and annotation.</title>
        <authorList>
            <consortium name="The Broad Institute Genomics Platform"/>
            <consortium name="The Broad Institute Genome Sequencing Center for Infectious Disease"/>
            <person name="Wu L."/>
            <person name="Ma J."/>
        </authorList>
    </citation>
    <scope>NUCLEOTIDE SEQUENCE [LARGE SCALE GENOMIC DNA]</scope>
    <source>
        <strain evidence="4">WLHS5</strain>
    </source>
</reference>
<dbReference type="InterPro" id="IPR029479">
    <property type="entry name" value="Nitroreductase"/>
</dbReference>
<sequence>MVFPSTMGLPPERAEEVVRLAGMAPSLHNRQPWRFRLLAHLIELHFAPSARLPVADPHDRELRLGCGAALLNLRIALEHAGVRPIATLLPRLHGQTALAEVRAGSGEPPAPDERRLHRAISERRSNRRPFLPDPVPERDRHALAHAVHEEGCRLHVVEREQLSALEELVHRAHRAQTSDPKFRSELARWTGRAEGEAEGVPVSAAGPQPEPHDLWVLRDFSAGQARQRVPGKDFETDPLMVVVCSYHPGRLADLQAGQALQRMLLTATSLGLVASLISQVVEVDETREELRRLLGGRLQPQALLRLGYGSPAPATPRLQPAELLVDDETAAESGP</sequence>
<gene>
    <name evidence="3" type="ORF">ACFQRI_19450</name>
</gene>
<dbReference type="NCBIfam" id="NF047509">
    <property type="entry name" value="Rv3131_FMN_oxido"/>
    <property type="match status" value="1"/>
</dbReference>
<feature type="compositionally biased region" description="Acidic residues" evidence="1">
    <location>
        <begin position="324"/>
        <end position="335"/>
    </location>
</feature>
<keyword evidence="4" id="KW-1185">Reference proteome</keyword>
<comment type="caution">
    <text evidence="3">The sequence shown here is derived from an EMBL/GenBank/DDBJ whole genome shotgun (WGS) entry which is preliminary data.</text>
</comment>
<proteinExistence type="predicted"/>
<dbReference type="PANTHER" id="PTHR23026">
    <property type="entry name" value="NADPH NITROREDUCTASE"/>
    <property type="match status" value="1"/>
</dbReference>
<dbReference type="EMBL" id="JBHTCJ010000010">
    <property type="protein sequence ID" value="MFC7343584.1"/>
    <property type="molecule type" value="Genomic_DNA"/>
</dbReference>
<evidence type="ECO:0000259" key="2">
    <source>
        <dbReference type="Pfam" id="PF00881"/>
    </source>
</evidence>
<evidence type="ECO:0000313" key="3">
    <source>
        <dbReference type="EMBL" id="MFC7343584.1"/>
    </source>
</evidence>
<feature type="compositionally biased region" description="Basic and acidic residues" evidence="1">
    <location>
        <begin position="111"/>
        <end position="124"/>
    </location>
</feature>
<dbReference type="InterPro" id="IPR000415">
    <property type="entry name" value="Nitroreductase-like"/>
</dbReference>
<dbReference type="Pfam" id="PF00881">
    <property type="entry name" value="Nitroreductase"/>
    <property type="match status" value="1"/>
</dbReference>
<feature type="region of interest" description="Disordered" evidence="1">
    <location>
        <begin position="101"/>
        <end position="136"/>
    </location>
</feature>
<dbReference type="Gene3D" id="3.40.109.10">
    <property type="entry name" value="NADH Oxidase"/>
    <property type="match status" value="1"/>
</dbReference>
<dbReference type="Proteomes" id="UP001596504">
    <property type="component" value="Unassembled WGS sequence"/>
</dbReference>
<dbReference type="RefSeq" id="WP_380670616.1">
    <property type="nucleotide sequence ID" value="NZ_JBHTCJ010000010.1"/>
</dbReference>
<protein>
    <submittedName>
        <fullName evidence="3">Acg family FMN-binding oxidoreductase</fullName>
    </submittedName>
</protein>
<evidence type="ECO:0000313" key="4">
    <source>
        <dbReference type="Proteomes" id="UP001596504"/>
    </source>
</evidence>
<organism evidence="3 4">
    <name type="scientific">Saccharopolyspora griseoalba</name>
    <dbReference type="NCBI Taxonomy" id="1431848"/>
    <lineage>
        <taxon>Bacteria</taxon>
        <taxon>Bacillati</taxon>
        <taxon>Actinomycetota</taxon>
        <taxon>Actinomycetes</taxon>
        <taxon>Pseudonocardiales</taxon>
        <taxon>Pseudonocardiaceae</taxon>
        <taxon>Saccharopolyspora</taxon>
    </lineage>
</organism>
<dbReference type="SUPFAM" id="SSF55469">
    <property type="entry name" value="FMN-dependent nitroreductase-like"/>
    <property type="match status" value="2"/>
</dbReference>
<name>A0ABW2LP60_9PSEU</name>
<accession>A0ABW2LP60</accession>
<feature type="region of interest" description="Disordered" evidence="1">
    <location>
        <begin position="312"/>
        <end position="335"/>
    </location>
</feature>
<evidence type="ECO:0000256" key="1">
    <source>
        <dbReference type="SAM" id="MobiDB-lite"/>
    </source>
</evidence>